<dbReference type="InterPro" id="IPR029016">
    <property type="entry name" value="GAF-like_dom_sf"/>
</dbReference>
<reference evidence="2" key="1">
    <citation type="journal article" date="2022" name="Proc. Natl. Acad. Sci. U.S.A.">
        <title>Life cycle and functional genomics of the unicellular red alga Galdieria for elucidating algal and plant evolution and industrial use.</title>
        <authorList>
            <person name="Hirooka S."/>
            <person name="Itabashi T."/>
            <person name="Ichinose T.M."/>
            <person name="Onuma R."/>
            <person name="Fujiwara T."/>
            <person name="Yamashita S."/>
            <person name="Jong L.W."/>
            <person name="Tomita R."/>
            <person name="Iwane A.H."/>
            <person name="Miyagishima S.Y."/>
        </authorList>
    </citation>
    <scope>NUCLEOTIDE SEQUENCE</scope>
    <source>
        <strain evidence="2">NBRC 102759</strain>
    </source>
</reference>
<sequence length="285" mass="32288">MSSNKSSSADFKRLKHNIATKASRKKINDYLMMLLQLVSNGEAEVVPVRSKVRAIQEIIYQVKKLQDRVQLLETRLLLSDIECFEKWLNGLLSSQDVRVLPILTKACETVSQLSPWKIVEIWYANVALTGEGKLLERSEEVTLALANSFATKESGLGELQLIQGFLASSQQYHFLPDFGLPGIVYSSETPLWLNHLPSNTIFLRSKLARKFGVYSAVGVPFTLFGQIRAVLVFLDCVPREEDPKLTERLSVLFEKVSRRLEVRIERENSFFVPTNDSETTATFES</sequence>
<dbReference type="OrthoDB" id="10317036at2759"/>
<evidence type="ECO:0000313" key="3">
    <source>
        <dbReference type="Proteomes" id="UP001061958"/>
    </source>
</evidence>
<comment type="caution">
    <text evidence="2">The sequence shown here is derived from an EMBL/GenBank/DDBJ whole genome shotgun (WGS) entry which is preliminary data.</text>
</comment>
<proteinExistence type="predicted"/>
<dbReference type="EMBL" id="BQMJ01000030">
    <property type="protein sequence ID" value="GJQ12069.1"/>
    <property type="molecule type" value="Genomic_DNA"/>
</dbReference>
<accession>A0A9C7UQL6</accession>
<evidence type="ECO:0000259" key="1">
    <source>
        <dbReference type="PROSITE" id="PS50888"/>
    </source>
</evidence>
<name>A0A9C7UQL6_9RHOD</name>
<dbReference type="GO" id="GO:0046983">
    <property type="term" value="F:protein dimerization activity"/>
    <property type="evidence" value="ECO:0007669"/>
    <property type="project" value="InterPro"/>
</dbReference>
<dbReference type="Gene3D" id="3.30.450.40">
    <property type="match status" value="1"/>
</dbReference>
<gene>
    <name evidence="2" type="ORF">GpartN1_g3860.t1</name>
</gene>
<reference evidence="2" key="2">
    <citation type="submission" date="2022-01" db="EMBL/GenBank/DDBJ databases">
        <authorList>
            <person name="Hirooka S."/>
            <person name="Miyagishima S.Y."/>
        </authorList>
    </citation>
    <scope>NUCLEOTIDE SEQUENCE</scope>
    <source>
        <strain evidence="2">NBRC 102759</strain>
    </source>
</reference>
<dbReference type="SUPFAM" id="SSF47459">
    <property type="entry name" value="HLH, helix-loop-helix DNA-binding domain"/>
    <property type="match status" value="1"/>
</dbReference>
<dbReference type="Proteomes" id="UP001061958">
    <property type="component" value="Unassembled WGS sequence"/>
</dbReference>
<organism evidence="2 3">
    <name type="scientific">Galdieria partita</name>
    <dbReference type="NCBI Taxonomy" id="83374"/>
    <lineage>
        <taxon>Eukaryota</taxon>
        <taxon>Rhodophyta</taxon>
        <taxon>Bangiophyceae</taxon>
        <taxon>Galdieriales</taxon>
        <taxon>Galdieriaceae</taxon>
        <taxon>Galdieria</taxon>
    </lineage>
</organism>
<keyword evidence="3" id="KW-1185">Reference proteome</keyword>
<dbReference type="AlphaFoldDB" id="A0A9C7UQL6"/>
<protein>
    <recommendedName>
        <fullName evidence="1">BHLH domain-containing protein</fullName>
    </recommendedName>
</protein>
<feature type="domain" description="BHLH" evidence="1">
    <location>
        <begin position="11"/>
        <end position="65"/>
    </location>
</feature>
<dbReference type="InterPro" id="IPR011598">
    <property type="entry name" value="bHLH_dom"/>
</dbReference>
<dbReference type="InterPro" id="IPR036638">
    <property type="entry name" value="HLH_DNA-bd_sf"/>
</dbReference>
<evidence type="ECO:0000313" key="2">
    <source>
        <dbReference type="EMBL" id="GJQ12069.1"/>
    </source>
</evidence>
<dbReference type="SUPFAM" id="SSF55781">
    <property type="entry name" value="GAF domain-like"/>
    <property type="match status" value="1"/>
</dbReference>
<dbReference type="PROSITE" id="PS50888">
    <property type="entry name" value="BHLH"/>
    <property type="match status" value="1"/>
</dbReference>